<dbReference type="PANTHER" id="PTHR11465:SF13">
    <property type="entry name" value="CATALASE (EUROFUNG)"/>
    <property type="match status" value="1"/>
</dbReference>
<dbReference type="InterPro" id="IPR018028">
    <property type="entry name" value="Catalase"/>
</dbReference>
<evidence type="ECO:0000256" key="1">
    <source>
        <dbReference type="ARBA" id="ARBA00005329"/>
    </source>
</evidence>
<dbReference type="InterPro" id="IPR024708">
    <property type="entry name" value="Catalase_AS"/>
</dbReference>
<keyword evidence="7" id="KW-0376">Hydrogen peroxide</keyword>
<proteinExistence type="inferred from homology"/>
<dbReference type="Proteomes" id="UP000799777">
    <property type="component" value="Unassembled WGS sequence"/>
</dbReference>
<keyword evidence="11" id="KW-1185">Reference proteome</keyword>
<dbReference type="GO" id="GO:0005739">
    <property type="term" value="C:mitochondrion"/>
    <property type="evidence" value="ECO:0007669"/>
    <property type="project" value="TreeGrafter"/>
</dbReference>
<dbReference type="InterPro" id="IPR010582">
    <property type="entry name" value="Catalase_immune_responsive"/>
</dbReference>
<dbReference type="GO" id="GO:0020037">
    <property type="term" value="F:heme binding"/>
    <property type="evidence" value="ECO:0007669"/>
    <property type="project" value="InterPro"/>
</dbReference>
<dbReference type="Pfam" id="PF06628">
    <property type="entry name" value="Catalase-rel"/>
    <property type="match status" value="1"/>
</dbReference>
<dbReference type="GO" id="GO:0004096">
    <property type="term" value="F:catalase activity"/>
    <property type="evidence" value="ECO:0007669"/>
    <property type="project" value="UniProtKB-EC"/>
</dbReference>
<dbReference type="GO" id="GO:0046872">
    <property type="term" value="F:metal ion binding"/>
    <property type="evidence" value="ECO:0007669"/>
    <property type="project" value="UniProtKB-KW"/>
</dbReference>
<dbReference type="PRINTS" id="PR00067">
    <property type="entry name" value="CATALASE"/>
</dbReference>
<gene>
    <name evidence="10" type="ORF">EK21DRAFT_100080</name>
</gene>
<evidence type="ECO:0000256" key="5">
    <source>
        <dbReference type="ARBA" id="ARBA00023002"/>
    </source>
</evidence>
<dbReference type="Pfam" id="PF00199">
    <property type="entry name" value="Catalase"/>
    <property type="match status" value="1"/>
</dbReference>
<reference evidence="10" key="1">
    <citation type="journal article" date="2020" name="Stud. Mycol.">
        <title>101 Dothideomycetes genomes: a test case for predicting lifestyles and emergence of pathogens.</title>
        <authorList>
            <person name="Haridas S."/>
            <person name="Albert R."/>
            <person name="Binder M."/>
            <person name="Bloem J."/>
            <person name="Labutti K."/>
            <person name="Salamov A."/>
            <person name="Andreopoulos B."/>
            <person name="Baker S."/>
            <person name="Barry K."/>
            <person name="Bills G."/>
            <person name="Bluhm B."/>
            <person name="Cannon C."/>
            <person name="Castanera R."/>
            <person name="Culley D."/>
            <person name="Daum C."/>
            <person name="Ezra D."/>
            <person name="Gonzalez J."/>
            <person name="Henrissat B."/>
            <person name="Kuo A."/>
            <person name="Liang C."/>
            <person name="Lipzen A."/>
            <person name="Lutzoni F."/>
            <person name="Magnuson J."/>
            <person name="Mondo S."/>
            <person name="Nolan M."/>
            <person name="Ohm R."/>
            <person name="Pangilinan J."/>
            <person name="Park H.-J."/>
            <person name="Ramirez L."/>
            <person name="Alfaro M."/>
            <person name="Sun H."/>
            <person name="Tritt A."/>
            <person name="Yoshinaga Y."/>
            <person name="Zwiers L.-H."/>
            <person name="Turgeon B."/>
            <person name="Goodwin S."/>
            <person name="Spatafora J."/>
            <person name="Crous P."/>
            <person name="Grigoriev I."/>
        </authorList>
    </citation>
    <scope>NUCLEOTIDE SEQUENCE</scope>
    <source>
        <strain evidence="10">CBS 110217</strain>
    </source>
</reference>
<evidence type="ECO:0000256" key="2">
    <source>
        <dbReference type="ARBA" id="ARBA00022559"/>
    </source>
</evidence>
<organism evidence="10 11">
    <name type="scientific">Setomelanomma holmii</name>
    <dbReference type="NCBI Taxonomy" id="210430"/>
    <lineage>
        <taxon>Eukaryota</taxon>
        <taxon>Fungi</taxon>
        <taxon>Dikarya</taxon>
        <taxon>Ascomycota</taxon>
        <taxon>Pezizomycotina</taxon>
        <taxon>Dothideomycetes</taxon>
        <taxon>Pleosporomycetidae</taxon>
        <taxon>Pleosporales</taxon>
        <taxon>Pleosporineae</taxon>
        <taxon>Phaeosphaeriaceae</taxon>
        <taxon>Setomelanomma</taxon>
    </lineage>
</organism>
<comment type="similarity">
    <text evidence="1">Belongs to the catalase family.</text>
</comment>
<feature type="region of interest" description="Disordered" evidence="8">
    <location>
        <begin position="1"/>
        <end position="29"/>
    </location>
</feature>
<evidence type="ECO:0000256" key="6">
    <source>
        <dbReference type="ARBA" id="ARBA00023004"/>
    </source>
</evidence>
<evidence type="ECO:0000256" key="4">
    <source>
        <dbReference type="ARBA" id="ARBA00022723"/>
    </source>
</evidence>
<evidence type="ECO:0000256" key="7">
    <source>
        <dbReference type="ARBA" id="ARBA00023324"/>
    </source>
</evidence>
<sequence>MEISSSLPQKLKAAMAPSSTGANTNQNDPLMHPLEAIYQDIQGATQGEYRAPRQSHMGSSNEGPADIIAKVSGSVQGGKREDDGPYFTNNEGIPFPDPAHSKNIGGIPVASDVWLFQKQQMFNRSKNLERMVHPCGSGAFGFFETTKDVSSLTKAHFLGSIGEKTPAFVPFSTVTVGREYPDEARNPRGMAIKLYTMEGNYDIVGLNFPVFFCRDPNQGPDVIRSQARNPKNFLPDYDALFDLLANTPEGNHAGLMFFSDHGTPVGWRNNHGYGCHTFTWVNAEGSFVYIKYHFIAKGGQKQFTQEQAAQMCGEDPDYSKRELWEAIEAGEQVEWTAMVQVMKPQDSDPEKLGFDPFDVTKVWPRKQFPMQEFGRLVLNKNPENFHRDVEQAAFSPGSMVPGVEDSPDPLLQFRMFFYRDAQYHRIGVNLHQIPVNCPFMTKSFAPLNFDGQMRVDANHAGNKQYAPNSFAHKFRPDSHYYHEGKKSEYDQPRELWTRVFTKEQRKNTIKNTGNMLKFVAYPEIQKKYLAQVCNIGPDLAKGVYGMLPKPEFEFAEVEKLSQDAHVWYKEKKFQPSTSNKLQGYATNGPCGLFPRRIIYYLRAKHITSSTLAQHNIHLIPVTLSNDTLASAPSYEARPHDTALPVLRIQHPGGTETWIRESVAIMEYFEDIFTGSGEGYVDWRGVSIEQHAKTRDVMSLLGDATVGRDIISDRSMSLSGKGGRVTFADIALMAQVEYMADIYELDWVAEHGVLRVWCDMMKRERWVVGREELLSVEGTGEWEDVLGE</sequence>
<dbReference type="OrthoDB" id="6880011at2759"/>
<keyword evidence="4" id="KW-0479">Metal-binding</keyword>
<feature type="compositionally biased region" description="Polar residues" evidence="8">
    <location>
        <begin position="17"/>
        <end position="28"/>
    </location>
</feature>
<keyword evidence="6" id="KW-0408">Iron</keyword>
<evidence type="ECO:0000256" key="3">
    <source>
        <dbReference type="ARBA" id="ARBA00022617"/>
    </source>
</evidence>
<evidence type="ECO:0000256" key="8">
    <source>
        <dbReference type="SAM" id="MobiDB-lite"/>
    </source>
</evidence>
<dbReference type="SUPFAM" id="SSF56634">
    <property type="entry name" value="Heme-dependent catalase-like"/>
    <property type="match status" value="1"/>
</dbReference>
<dbReference type="Gene3D" id="2.40.180.10">
    <property type="entry name" value="Catalase core domain"/>
    <property type="match status" value="1"/>
</dbReference>
<dbReference type="EMBL" id="ML978185">
    <property type="protein sequence ID" value="KAF2030949.1"/>
    <property type="molecule type" value="Genomic_DNA"/>
</dbReference>
<dbReference type="InterPro" id="IPR020835">
    <property type="entry name" value="Catalase_sf"/>
</dbReference>
<dbReference type="AlphaFoldDB" id="A0A9P4HB30"/>
<keyword evidence="5" id="KW-0560">Oxidoreductase</keyword>
<dbReference type="PANTHER" id="PTHR11465">
    <property type="entry name" value="CATALASE"/>
    <property type="match status" value="1"/>
</dbReference>
<dbReference type="PROSITE" id="PS51402">
    <property type="entry name" value="CATALASE_3"/>
    <property type="match status" value="1"/>
</dbReference>
<keyword evidence="2" id="KW-0575">Peroxidase</keyword>
<evidence type="ECO:0000313" key="10">
    <source>
        <dbReference type="EMBL" id="KAF2030949.1"/>
    </source>
</evidence>
<dbReference type="PROSITE" id="PS00438">
    <property type="entry name" value="CATALASE_2"/>
    <property type="match status" value="1"/>
</dbReference>
<dbReference type="InterPro" id="IPR011614">
    <property type="entry name" value="Catalase_core"/>
</dbReference>
<keyword evidence="3" id="KW-0349">Heme</keyword>
<dbReference type="SMART" id="SM01060">
    <property type="entry name" value="Catalase"/>
    <property type="match status" value="1"/>
</dbReference>
<protein>
    <submittedName>
        <fullName evidence="10">Heme-dependent catalase</fullName>
    </submittedName>
</protein>
<evidence type="ECO:0000313" key="11">
    <source>
        <dbReference type="Proteomes" id="UP000799777"/>
    </source>
</evidence>
<dbReference type="GO" id="GO:0042542">
    <property type="term" value="P:response to hydrogen peroxide"/>
    <property type="evidence" value="ECO:0007669"/>
    <property type="project" value="TreeGrafter"/>
</dbReference>
<name>A0A9P4HB30_9PLEO</name>
<comment type="caution">
    <text evidence="10">The sequence shown here is derived from an EMBL/GenBank/DDBJ whole genome shotgun (WGS) entry which is preliminary data.</text>
</comment>
<accession>A0A9P4HB30</accession>
<evidence type="ECO:0000259" key="9">
    <source>
        <dbReference type="SMART" id="SM01060"/>
    </source>
</evidence>
<dbReference type="GO" id="GO:0042744">
    <property type="term" value="P:hydrogen peroxide catabolic process"/>
    <property type="evidence" value="ECO:0007669"/>
    <property type="project" value="UniProtKB-KW"/>
</dbReference>
<dbReference type="GO" id="GO:0005777">
    <property type="term" value="C:peroxisome"/>
    <property type="evidence" value="ECO:0007669"/>
    <property type="project" value="TreeGrafter"/>
</dbReference>
<feature type="domain" description="Catalase core" evidence="9">
    <location>
        <begin position="88"/>
        <end position="474"/>
    </location>
</feature>